<reference evidence="1" key="1">
    <citation type="journal article" date="2015" name="Nature">
        <title>Complex archaea that bridge the gap between prokaryotes and eukaryotes.</title>
        <authorList>
            <person name="Spang A."/>
            <person name="Saw J.H."/>
            <person name="Jorgensen S.L."/>
            <person name="Zaremba-Niedzwiedzka K."/>
            <person name="Martijn J."/>
            <person name="Lind A.E."/>
            <person name="van Eijk R."/>
            <person name="Schleper C."/>
            <person name="Guy L."/>
            <person name="Ettema T.J."/>
        </authorList>
    </citation>
    <scope>NUCLEOTIDE SEQUENCE</scope>
</reference>
<name>A0A0F9KX85_9ZZZZ</name>
<dbReference type="AlphaFoldDB" id="A0A0F9KX85"/>
<proteinExistence type="predicted"/>
<dbReference type="EMBL" id="LAZR01013863">
    <property type="protein sequence ID" value="KKM19990.1"/>
    <property type="molecule type" value="Genomic_DNA"/>
</dbReference>
<accession>A0A0F9KX85</accession>
<organism evidence="1">
    <name type="scientific">marine sediment metagenome</name>
    <dbReference type="NCBI Taxonomy" id="412755"/>
    <lineage>
        <taxon>unclassified sequences</taxon>
        <taxon>metagenomes</taxon>
        <taxon>ecological metagenomes</taxon>
    </lineage>
</organism>
<gene>
    <name evidence="1" type="ORF">LCGC14_1650100</name>
</gene>
<protein>
    <submittedName>
        <fullName evidence="1">Uncharacterized protein</fullName>
    </submittedName>
</protein>
<evidence type="ECO:0000313" key="1">
    <source>
        <dbReference type="EMBL" id="KKM19990.1"/>
    </source>
</evidence>
<sequence length="75" mass="8467">MVNTLDYTAKSYETPLAKEEALVCETLVREMAQATRWSAVLDIFNALGHVHLMADNMHREAARMEHGPRQPEQAA</sequence>
<comment type="caution">
    <text evidence="1">The sequence shown here is derived from an EMBL/GenBank/DDBJ whole genome shotgun (WGS) entry which is preliminary data.</text>
</comment>